<dbReference type="Pfam" id="PF02518">
    <property type="entry name" value="HATPase_c"/>
    <property type="match status" value="1"/>
</dbReference>
<dbReference type="InterPro" id="IPR036097">
    <property type="entry name" value="HisK_dim/P_sf"/>
</dbReference>
<comment type="caution">
    <text evidence="14">The sequence shown here is derived from an EMBL/GenBank/DDBJ whole genome shotgun (WGS) entry which is preliminary data.</text>
</comment>
<keyword evidence="5" id="KW-1003">Cell membrane</keyword>
<dbReference type="AlphaFoldDB" id="A0A937X6J0"/>
<evidence type="ECO:0000256" key="10">
    <source>
        <dbReference type="ARBA" id="ARBA00022840"/>
    </source>
</evidence>
<evidence type="ECO:0000256" key="12">
    <source>
        <dbReference type="ARBA" id="ARBA00023136"/>
    </source>
</evidence>
<dbReference type="PANTHER" id="PTHR43711">
    <property type="entry name" value="TWO-COMPONENT HISTIDINE KINASE"/>
    <property type="match status" value="1"/>
</dbReference>
<dbReference type="PROSITE" id="PS50109">
    <property type="entry name" value="HIS_KIN"/>
    <property type="match status" value="1"/>
</dbReference>
<name>A0A937X6J0_9BACT</name>
<evidence type="ECO:0000256" key="4">
    <source>
        <dbReference type="ARBA" id="ARBA00012438"/>
    </source>
</evidence>
<dbReference type="InterPro" id="IPR036890">
    <property type="entry name" value="HATPase_C_sf"/>
</dbReference>
<proteinExistence type="predicted"/>
<keyword evidence="8" id="KW-0547">Nucleotide-binding</keyword>
<dbReference type="SMART" id="SM00387">
    <property type="entry name" value="HATPase_c"/>
    <property type="match status" value="1"/>
</dbReference>
<evidence type="ECO:0000256" key="11">
    <source>
        <dbReference type="ARBA" id="ARBA00023012"/>
    </source>
</evidence>
<dbReference type="FunFam" id="3.30.565.10:FF:000023">
    <property type="entry name" value="PAS domain-containing sensor histidine kinase"/>
    <property type="match status" value="1"/>
</dbReference>
<keyword evidence="9" id="KW-0418">Kinase</keyword>
<feature type="domain" description="Histidine kinase" evidence="13">
    <location>
        <begin position="89"/>
        <end position="306"/>
    </location>
</feature>
<evidence type="ECO:0000313" key="15">
    <source>
        <dbReference type="Proteomes" id="UP000703893"/>
    </source>
</evidence>
<evidence type="ECO:0000313" key="14">
    <source>
        <dbReference type="EMBL" id="MBM3275232.1"/>
    </source>
</evidence>
<keyword evidence="12" id="KW-0472">Membrane</keyword>
<evidence type="ECO:0000256" key="9">
    <source>
        <dbReference type="ARBA" id="ARBA00022777"/>
    </source>
</evidence>
<keyword evidence="6" id="KW-0597">Phosphoprotein</keyword>
<dbReference type="PANTHER" id="PTHR43711:SF1">
    <property type="entry name" value="HISTIDINE KINASE 1"/>
    <property type="match status" value="1"/>
</dbReference>
<organism evidence="14 15">
    <name type="scientific">Candidatus Tanganyikabacteria bacterium</name>
    <dbReference type="NCBI Taxonomy" id="2961651"/>
    <lineage>
        <taxon>Bacteria</taxon>
        <taxon>Bacillati</taxon>
        <taxon>Candidatus Sericytochromatia</taxon>
        <taxon>Candidatus Tanganyikabacteria</taxon>
    </lineage>
</organism>
<evidence type="ECO:0000256" key="5">
    <source>
        <dbReference type="ARBA" id="ARBA00022475"/>
    </source>
</evidence>
<dbReference type="Pfam" id="PF00512">
    <property type="entry name" value="HisKA"/>
    <property type="match status" value="1"/>
</dbReference>
<keyword evidence="10" id="KW-0067">ATP-binding</keyword>
<gene>
    <name evidence="14" type="ORF">FJZ00_08760</name>
</gene>
<protein>
    <recommendedName>
        <fullName evidence="4">histidine kinase</fullName>
        <ecNumber evidence="4">2.7.13.3</ecNumber>
    </recommendedName>
</protein>
<dbReference type="GO" id="GO:0005524">
    <property type="term" value="F:ATP binding"/>
    <property type="evidence" value="ECO:0007669"/>
    <property type="project" value="UniProtKB-KW"/>
</dbReference>
<dbReference type="InterPro" id="IPR003594">
    <property type="entry name" value="HATPase_dom"/>
</dbReference>
<keyword evidence="11" id="KW-0902">Two-component regulatory system</keyword>
<dbReference type="GO" id="GO:0000155">
    <property type="term" value="F:phosphorelay sensor kinase activity"/>
    <property type="evidence" value="ECO:0007669"/>
    <property type="project" value="InterPro"/>
</dbReference>
<dbReference type="Proteomes" id="UP000703893">
    <property type="component" value="Unassembled WGS sequence"/>
</dbReference>
<evidence type="ECO:0000256" key="8">
    <source>
        <dbReference type="ARBA" id="ARBA00022741"/>
    </source>
</evidence>
<feature type="non-terminal residue" evidence="14">
    <location>
        <position position="1"/>
    </location>
</feature>
<evidence type="ECO:0000259" key="13">
    <source>
        <dbReference type="PROSITE" id="PS50109"/>
    </source>
</evidence>
<dbReference type="InterPro" id="IPR050736">
    <property type="entry name" value="Sensor_HK_Regulatory"/>
</dbReference>
<dbReference type="SUPFAM" id="SSF55874">
    <property type="entry name" value="ATPase domain of HSP90 chaperone/DNA topoisomerase II/histidine kinase"/>
    <property type="match status" value="1"/>
</dbReference>
<dbReference type="CDD" id="cd00082">
    <property type="entry name" value="HisKA"/>
    <property type="match status" value="1"/>
</dbReference>
<comment type="catalytic activity">
    <reaction evidence="1">
        <text>ATP + protein L-histidine = ADP + protein N-phospho-L-histidine.</text>
        <dbReference type="EC" id="2.7.13.3"/>
    </reaction>
</comment>
<dbReference type="InterPro" id="IPR003661">
    <property type="entry name" value="HisK_dim/P_dom"/>
</dbReference>
<evidence type="ECO:0000256" key="7">
    <source>
        <dbReference type="ARBA" id="ARBA00022679"/>
    </source>
</evidence>
<dbReference type="GO" id="GO:0005886">
    <property type="term" value="C:plasma membrane"/>
    <property type="evidence" value="ECO:0007669"/>
    <property type="project" value="UniProtKB-SubCell"/>
</dbReference>
<evidence type="ECO:0000256" key="3">
    <source>
        <dbReference type="ARBA" id="ARBA00004314"/>
    </source>
</evidence>
<keyword evidence="7" id="KW-0808">Transferase</keyword>
<dbReference type="InterPro" id="IPR005467">
    <property type="entry name" value="His_kinase_dom"/>
</dbReference>
<dbReference type="CDD" id="cd00075">
    <property type="entry name" value="HATPase"/>
    <property type="match status" value="1"/>
</dbReference>
<dbReference type="PRINTS" id="PR00344">
    <property type="entry name" value="BCTRLSENSOR"/>
</dbReference>
<sequence length="311" mass="34283">KVLTDHDEQPEEAGRKRLELLLGDPEVMALVGNIQQNGPEGEIEISPAWWPGQILGVTAGKADGDIFLSVSNWTIVHRLANMQQDFVANVSHELRTPLTSIRMAAESLQMGAMANESMRAKFASNIQREAERLTRLVNELLVVANLHGRPILHCTEFDLLDLAHEVISTLEPHADLNHVKLPLIVPDALPKVKWDRDRIHQVLINLVDNAIKFTPAQGSVTLAIAPTDSGIVIKVTDTGIGIPEIDRPRIFDRFYRVDKSRSRVTGGVGLGLSIVKDIIVAHRGTIDVESEINVGTTFIIKLPLDATQQTQ</sequence>
<dbReference type="EMBL" id="VGJX01000495">
    <property type="protein sequence ID" value="MBM3275232.1"/>
    <property type="molecule type" value="Genomic_DNA"/>
</dbReference>
<dbReference type="FunFam" id="1.10.287.130:FF:000001">
    <property type="entry name" value="Two-component sensor histidine kinase"/>
    <property type="match status" value="1"/>
</dbReference>
<dbReference type="SUPFAM" id="SSF47384">
    <property type="entry name" value="Homodimeric domain of signal transducing histidine kinase"/>
    <property type="match status" value="1"/>
</dbReference>
<dbReference type="EC" id="2.7.13.3" evidence="4"/>
<dbReference type="Gene3D" id="3.30.565.10">
    <property type="entry name" value="Histidine kinase-like ATPase, C-terminal domain"/>
    <property type="match status" value="1"/>
</dbReference>
<reference evidence="14 15" key="1">
    <citation type="submission" date="2019-03" db="EMBL/GenBank/DDBJ databases">
        <title>Lake Tanganyika Metagenome-Assembled Genomes (MAGs).</title>
        <authorList>
            <person name="Tran P."/>
        </authorList>
    </citation>
    <scope>NUCLEOTIDE SEQUENCE [LARGE SCALE GENOMIC DNA]</scope>
    <source>
        <strain evidence="14">K_DeepCast_65m_m2_236</strain>
    </source>
</reference>
<accession>A0A937X6J0</accession>
<dbReference type="SMART" id="SM00388">
    <property type="entry name" value="HisKA"/>
    <property type="match status" value="1"/>
</dbReference>
<evidence type="ECO:0000256" key="2">
    <source>
        <dbReference type="ARBA" id="ARBA00004236"/>
    </source>
</evidence>
<evidence type="ECO:0000256" key="6">
    <source>
        <dbReference type="ARBA" id="ARBA00022553"/>
    </source>
</evidence>
<dbReference type="Gene3D" id="1.10.287.130">
    <property type="match status" value="1"/>
</dbReference>
<dbReference type="InterPro" id="IPR004358">
    <property type="entry name" value="Sig_transdc_His_kin-like_C"/>
</dbReference>
<comment type="subcellular location">
    <subcellularLocation>
        <location evidence="2">Cell membrane</location>
    </subcellularLocation>
    <subcellularLocation>
        <location evidence="3">Membrane raft</location>
        <topology evidence="3">Multi-pass membrane protein</topology>
    </subcellularLocation>
</comment>
<dbReference type="GO" id="GO:0045121">
    <property type="term" value="C:membrane raft"/>
    <property type="evidence" value="ECO:0007669"/>
    <property type="project" value="UniProtKB-SubCell"/>
</dbReference>
<evidence type="ECO:0000256" key="1">
    <source>
        <dbReference type="ARBA" id="ARBA00000085"/>
    </source>
</evidence>